<dbReference type="Proteomes" id="UP001558713">
    <property type="component" value="Unassembled WGS sequence"/>
</dbReference>
<organism evidence="1 2">
    <name type="scientific">Cardamine amara subsp. amara</name>
    <dbReference type="NCBI Taxonomy" id="228776"/>
    <lineage>
        <taxon>Eukaryota</taxon>
        <taxon>Viridiplantae</taxon>
        <taxon>Streptophyta</taxon>
        <taxon>Embryophyta</taxon>
        <taxon>Tracheophyta</taxon>
        <taxon>Spermatophyta</taxon>
        <taxon>Magnoliopsida</taxon>
        <taxon>eudicotyledons</taxon>
        <taxon>Gunneridae</taxon>
        <taxon>Pentapetalae</taxon>
        <taxon>rosids</taxon>
        <taxon>malvids</taxon>
        <taxon>Brassicales</taxon>
        <taxon>Brassicaceae</taxon>
        <taxon>Cardamineae</taxon>
        <taxon>Cardamine</taxon>
    </lineage>
</organism>
<comment type="caution">
    <text evidence="1">The sequence shown here is derived from an EMBL/GenBank/DDBJ whole genome shotgun (WGS) entry which is preliminary data.</text>
</comment>
<reference evidence="1 2" key="1">
    <citation type="submission" date="2024-04" db="EMBL/GenBank/DDBJ databases">
        <title>Genome assembly C_amara_ONT_v2.</title>
        <authorList>
            <person name="Yant L."/>
            <person name="Moore C."/>
            <person name="Slenker M."/>
        </authorList>
    </citation>
    <scope>NUCLEOTIDE SEQUENCE [LARGE SCALE GENOMIC DNA]</scope>
    <source>
        <tissue evidence="1">Leaf</tissue>
    </source>
</reference>
<protein>
    <recommendedName>
        <fullName evidence="3">RNase H type-1 domain-containing protein</fullName>
    </recommendedName>
</protein>
<gene>
    <name evidence="1" type="ORF">V5N11_034683</name>
</gene>
<proteinExistence type="predicted"/>
<dbReference type="AlphaFoldDB" id="A0ABD1AMA6"/>
<accession>A0ABD1AMA6</accession>
<evidence type="ECO:0000313" key="2">
    <source>
        <dbReference type="Proteomes" id="UP001558713"/>
    </source>
</evidence>
<name>A0ABD1AMA6_CARAN</name>
<evidence type="ECO:0000313" key="1">
    <source>
        <dbReference type="EMBL" id="KAL1204429.1"/>
    </source>
</evidence>
<evidence type="ECO:0008006" key="3">
    <source>
        <dbReference type="Google" id="ProtNLM"/>
    </source>
</evidence>
<sequence length="110" mass="12734">MLSYYDCIAAKEQQQLPFWLSWQIWKACNDLIFNKVSWFASDILSKAKDNCTEWLMAVSKDLDVPTSTPSNNYHQPDNHWKPPPPDFVKVNVDGSFIQKHQYVGIGWIGT</sequence>
<dbReference type="EMBL" id="JBANAX010000538">
    <property type="protein sequence ID" value="KAL1204429.1"/>
    <property type="molecule type" value="Genomic_DNA"/>
</dbReference>
<keyword evidence="2" id="KW-1185">Reference proteome</keyword>